<name>A0A4U0U588_9PEZI</name>
<evidence type="ECO:0000256" key="10">
    <source>
        <dbReference type="SAM" id="Phobius"/>
    </source>
</evidence>
<evidence type="ECO:0000256" key="9">
    <source>
        <dbReference type="ARBA" id="ARBA00023136"/>
    </source>
</evidence>
<dbReference type="InterPro" id="IPR045851">
    <property type="entry name" value="AMP-bd_C_sf"/>
</dbReference>
<dbReference type="AlphaFoldDB" id="A0A4U0U588"/>
<dbReference type="Gene3D" id="3.30.559.10">
    <property type="entry name" value="Chloramphenicol acetyltransferase-like domain"/>
    <property type="match status" value="1"/>
</dbReference>
<dbReference type="GO" id="GO:0005886">
    <property type="term" value="C:plasma membrane"/>
    <property type="evidence" value="ECO:0007669"/>
    <property type="project" value="UniProtKB-SubCell"/>
</dbReference>
<protein>
    <recommendedName>
        <fullName evidence="11">Carrier domain-containing protein</fullName>
    </recommendedName>
</protein>
<keyword evidence="4" id="KW-1003">Cell membrane</keyword>
<evidence type="ECO:0000256" key="3">
    <source>
        <dbReference type="ARBA" id="ARBA00022450"/>
    </source>
</evidence>
<dbReference type="PANTHER" id="PTHR43201">
    <property type="entry name" value="ACYL-COA SYNTHETASE"/>
    <property type="match status" value="1"/>
</dbReference>
<dbReference type="Gene3D" id="3.40.50.12780">
    <property type="entry name" value="N-terminal domain of ligase-like"/>
    <property type="match status" value="2"/>
</dbReference>
<dbReference type="Proteomes" id="UP000308549">
    <property type="component" value="Unassembled WGS sequence"/>
</dbReference>
<sequence length="1095" mass="119233">MAQEIAQLAGKPYPHTPISLGALLSQAARKYGDREALACLHQPPDLLPAISLGTGNIPYLKWTYSELYHGAKLLAVALRSRGLRKGDRIAVFSQNGAEWALMFWAGVLLGCPLVLLQPRAATNPQELGHALKLAKAKAVLAWDVELAEQLQISAPKPMRTVPVKLLCVVTGLIHQGWTHIRSLLNQPSSPSTCSLTDLTFEADDPALVLFTSGTTGLPKGLAEAEHGLSNATAGVDHVEFSGTNVTANIIELARTPVERGKKGEIHQSSLQLVAGYLGGKNDDTFYSDALGQWYVTGDQGVMLPTGELVVCGRYKDIIVRGGENISPAQMEAVLNCRHGLEVCVVGAPNDIMGEVPVAVVGGAQSGSDQAYIQSLPSLIIEHLGPVFALDQVLSLSDIGLDKFPRTASGKIKKLGIASAVRAFRQKSQQEVQSLVRVDSFRTEDSLQDILLDVWSRVLGVDVNAITPETCIMKMCDSLTLMQMRHVLRRDHGIEMSVPDLLGNATIAEQVEALAKTEGCTRQETYHTSIRDGLPGIYDMIEAYGDGASAQRIQHLAAPCLGLYGLNWTDDAEDVIPMNDILANMVTARRRDRSSMRRDAFYCSSTSFRELAETLQKALTFHPILRSMWIPTSASSVSHLVVKPSERCWKAFMDCSGHTVDTPEDLAKVWYGDLERDLCGSQKGPGPLLRIVLFNIASDPSATGFVYWMNHSAFDATSLSFFHETLEELLDGRTVTPRTSYKPWADSLYAGHRSPSAQAGATYFGQKLKGFAEYEASMVPQQRAPGFLEGDDRGWVDAAGKPGKPGMRVPLDGSLGRSIANEGLIRVCHCPGLEQLQAIHGIAAHTVFKAALALVNMDWTNTKTAFFRSLQSGRRWPFVDSALAAHLPSAADVDGPTLQTSFNVIQLDGGAETSLEFLNRLQADQELATRYECTPLSLALAPFSESDRNALMAMGLSQLFNWVPNRRHMQLTKLKQVQNEMNADTGLHWDFTSLSVCSLALAAFAFAAPLATDEPVFSIQADAWQYGTGGGVLGFIALVLDFIVWIEVLQSNRPVSHKLLWCLLVFIFPVVGVIVYYLFSNREAHKPGAGGYEPIA</sequence>
<comment type="caution">
    <text evidence="12">The sequence shown here is derived from an EMBL/GenBank/DDBJ whole genome shotgun (WGS) entry which is preliminary data.</text>
</comment>
<keyword evidence="8 10" id="KW-1133">Transmembrane helix</keyword>
<evidence type="ECO:0000256" key="8">
    <source>
        <dbReference type="ARBA" id="ARBA00022989"/>
    </source>
</evidence>
<keyword evidence="5" id="KW-0597">Phosphoprotein</keyword>
<organism evidence="12 13">
    <name type="scientific">Salinomyces thailandicus</name>
    <dbReference type="NCBI Taxonomy" id="706561"/>
    <lineage>
        <taxon>Eukaryota</taxon>
        <taxon>Fungi</taxon>
        <taxon>Dikarya</taxon>
        <taxon>Ascomycota</taxon>
        <taxon>Pezizomycotina</taxon>
        <taxon>Dothideomycetes</taxon>
        <taxon>Dothideomycetidae</taxon>
        <taxon>Mycosphaerellales</taxon>
        <taxon>Teratosphaeriaceae</taxon>
        <taxon>Salinomyces</taxon>
    </lineage>
</organism>
<dbReference type="Gene3D" id="1.10.1200.10">
    <property type="entry name" value="ACP-like"/>
    <property type="match status" value="1"/>
</dbReference>
<dbReference type="SUPFAM" id="SSF52777">
    <property type="entry name" value="CoA-dependent acyltransferases"/>
    <property type="match status" value="2"/>
</dbReference>
<dbReference type="EMBL" id="NAJL01000012">
    <property type="protein sequence ID" value="TKA30077.1"/>
    <property type="molecule type" value="Genomic_DNA"/>
</dbReference>
<evidence type="ECO:0000256" key="1">
    <source>
        <dbReference type="ARBA" id="ARBA00004651"/>
    </source>
</evidence>
<dbReference type="Pfam" id="PF13396">
    <property type="entry name" value="PLDc_N"/>
    <property type="match status" value="1"/>
</dbReference>
<dbReference type="Pfam" id="PF13193">
    <property type="entry name" value="AMP-binding_C"/>
    <property type="match status" value="1"/>
</dbReference>
<evidence type="ECO:0000259" key="11">
    <source>
        <dbReference type="PROSITE" id="PS50075"/>
    </source>
</evidence>
<evidence type="ECO:0000313" key="13">
    <source>
        <dbReference type="Proteomes" id="UP000308549"/>
    </source>
</evidence>
<dbReference type="InterPro" id="IPR023213">
    <property type="entry name" value="CAT-like_dom_sf"/>
</dbReference>
<dbReference type="Pfam" id="PF00501">
    <property type="entry name" value="AMP-binding"/>
    <property type="match status" value="1"/>
</dbReference>
<dbReference type="GO" id="GO:0006631">
    <property type="term" value="P:fatty acid metabolic process"/>
    <property type="evidence" value="ECO:0007669"/>
    <property type="project" value="TreeGrafter"/>
</dbReference>
<evidence type="ECO:0000256" key="4">
    <source>
        <dbReference type="ARBA" id="ARBA00022475"/>
    </source>
</evidence>
<evidence type="ECO:0000256" key="6">
    <source>
        <dbReference type="ARBA" id="ARBA00022598"/>
    </source>
</evidence>
<dbReference type="InterPro" id="IPR009081">
    <property type="entry name" value="PP-bd_ACP"/>
</dbReference>
<keyword evidence="9 10" id="KW-0472">Membrane</keyword>
<dbReference type="PROSITE" id="PS50075">
    <property type="entry name" value="CARRIER"/>
    <property type="match status" value="1"/>
</dbReference>
<gene>
    <name evidence="12" type="ORF">B0A50_02796</name>
</gene>
<dbReference type="InterPro" id="IPR036736">
    <property type="entry name" value="ACP-like_sf"/>
</dbReference>
<dbReference type="InterPro" id="IPR042099">
    <property type="entry name" value="ANL_N_sf"/>
</dbReference>
<keyword evidence="7 10" id="KW-0812">Transmembrane</keyword>
<dbReference type="SUPFAM" id="SSF47336">
    <property type="entry name" value="ACP-like"/>
    <property type="match status" value="1"/>
</dbReference>
<proteinExistence type="inferred from homology"/>
<comment type="subcellular location">
    <subcellularLocation>
        <location evidence="1">Cell membrane</location>
        <topology evidence="1">Multi-pass membrane protein</topology>
    </subcellularLocation>
</comment>
<dbReference type="InterPro" id="IPR020845">
    <property type="entry name" value="AMP-binding_CS"/>
</dbReference>
<evidence type="ECO:0000256" key="2">
    <source>
        <dbReference type="ARBA" id="ARBA00006432"/>
    </source>
</evidence>
<dbReference type="Gene3D" id="3.30.559.30">
    <property type="entry name" value="Nonribosomal peptide synthetase, condensation domain"/>
    <property type="match status" value="1"/>
</dbReference>
<feature type="transmembrane region" description="Helical" evidence="10">
    <location>
        <begin position="1057"/>
        <end position="1078"/>
    </location>
</feature>
<dbReference type="SUPFAM" id="SSF56801">
    <property type="entry name" value="Acetyl-CoA synthetase-like"/>
    <property type="match status" value="1"/>
</dbReference>
<keyword evidence="3" id="KW-0596">Phosphopantetheine</keyword>
<dbReference type="InterPro" id="IPR025110">
    <property type="entry name" value="AMP-bd_C"/>
</dbReference>
<feature type="transmembrane region" description="Helical" evidence="10">
    <location>
        <begin position="1022"/>
        <end position="1045"/>
    </location>
</feature>
<dbReference type="PANTHER" id="PTHR43201:SF5">
    <property type="entry name" value="MEDIUM-CHAIN ACYL-COA LIGASE ACSF2, MITOCHONDRIAL"/>
    <property type="match status" value="1"/>
</dbReference>
<dbReference type="InterPro" id="IPR000873">
    <property type="entry name" value="AMP-dep_synth/lig_dom"/>
</dbReference>
<evidence type="ECO:0000256" key="7">
    <source>
        <dbReference type="ARBA" id="ARBA00022692"/>
    </source>
</evidence>
<dbReference type="GO" id="GO:0031956">
    <property type="term" value="F:medium-chain fatty acid-CoA ligase activity"/>
    <property type="evidence" value="ECO:0007669"/>
    <property type="project" value="TreeGrafter"/>
</dbReference>
<dbReference type="PROSITE" id="PS00455">
    <property type="entry name" value="AMP_BINDING"/>
    <property type="match status" value="1"/>
</dbReference>
<dbReference type="OrthoDB" id="10253869at2759"/>
<dbReference type="Pfam" id="PF00550">
    <property type="entry name" value="PP-binding"/>
    <property type="match status" value="1"/>
</dbReference>
<reference evidence="12 13" key="1">
    <citation type="submission" date="2017-03" db="EMBL/GenBank/DDBJ databases">
        <title>Genomes of endolithic fungi from Antarctica.</title>
        <authorList>
            <person name="Coleine C."/>
            <person name="Masonjones S."/>
            <person name="Stajich J.E."/>
        </authorList>
    </citation>
    <scope>NUCLEOTIDE SEQUENCE [LARGE SCALE GENOMIC DNA]</scope>
    <source>
        <strain evidence="12 13">CCFEE 6315</strain>
    </source>
</reference>
<comment type="similarity">
    <text evidence="2">Belongs to the ATP-dependent AMP-binding enzyme family.</text>
</comment>
<accession>A0A4U0U588</accession>
<dbReference type="InterPro" id="IPR027379">
    <property type="entry name" value="CLS_N"/>
</dbReference>
<evidence type="ECO:0000256" key="5">
    <source>
        <dbReference type="ARBA" id="ARBA00022553"/>
    </source>
</evidence>
<feature type="domain" description="Carrier" evidence="11">
    <location>
        <begin position="441"/>
        <end position="517"/>
    </location>
</feature>
<dbReference type="Gene3D" id="3.30.300.30">
    <property type="match status" value="1"/>
</dbReference>
<evidence type="ECO:0000313" key="12">
    <source>
        <dbReference type="EMBL" id="TKA30077.1"/>
    </source>
</evidence>
<keyword evidence="6" id="KW-0436">Ligase</keyword>
<keyword evidence="13" id="KW-1185">Reference proteome</keyword>